<name>A0A5C5WF15_9BACT</name>
<dbReference type="GO" id="GO:0004553">
    <property type="term" value="F:hydrolase activity, hydrolyzing O-glycosyl compounds"/>
    <property type="evidence" value="ECO:0007669"/>
    <property type="project" value="InterPro"/>
</dbReference>
<organism evidence="4 5">
    <name type="scientific">Rubripirellula amarantea</name>
    <dbReference type="NCBI Taxonomy" id="2527999"/>
    <lineage>
        <taxon>Bacteria</taxon>
        <taxon>Pseudomonadati</taxon>
        <taxon>Planctomycetota</taxon>
        <taxon>Planctomycetia</taxon>
        <taxon>Pirellulales</taxon>
        <taxon>Pirellulaceae</taxon>
        <taxon>Rubripirellula</taxon>
    </lineage>
</organism>
<dbReference type="GO" id="GO:0005975">
    <property type="term" value="P:carbohydrate metabolic process"/>
    <property type="evidence" value="ECO:0007669"/>
    <property type="project" value="InterPro"/>
</dbReference>
<dbReference type="Gene3D" id="2.60.120.200">
    <property type="match status" value="1"/>
</dbReference>
<accession>A0A5C5WF15</accession>
<evidence type="ECO:0000256" key="2">
    <source>
        <dbReference type="SAM" id="SignalP"/>
    </source>
</evidence>
<reference evidence="4 5" key="1">
    <citation type="submission" date="2019-02" db="EMBL/GenBank/DDBJ databases">
        <title>Deep-cultivation of Planctomycetes and their phenomic and genomic characterization uncovers novel biology.</title>
        <authorList>
            <person name="Wiegand S."/>
            <person name="Jogler M."/>
            <person name="Boedeker C."/>
            <person name="Pinto D."/>
            <person name="Vollmers J."/>
            <person name="Rivas-Marin E."/>
            <person name="Kohn T."/>
            <person name="Peeters S.H."/>
            <person name="Heuer A."/>
            <person name="Rast P."/>
            <person name="Oberbeckmann S."/>
            <person name="Bunk B."/>
            <person name="Jeske O."/>
            <person name="Meyerdierks A."/>
            <person name="Storesund J.E."/>
            <person name="Kallscheuer N."/>
            <person name="Luecker S."/>
            <person name="Lage O.M."/>
            <person name="Pohl T."/>
            <person name="Merkel B.J."/>
            <person name="Hornburger P."/>
            <person name="Mueller R.-W."/>
            <person name="Bruemmer F."/>
            <person name="Labrenz M."/>
            <person name="Spormann A.M."/>
            <person name="Op Den Camp H."/>
            <person name="Overmann J."/>
            <person name="Amann R."/>
            <person name="Jetten M.S.M."/>
            <person name="Mascher T."/>
            <person name="Medema M.H."/>
            <person name="Devos D.P."/>
            <person name="Kaster A.-K."/>
            <person name="Ovreas L."/>
            <person name="Rohde M."/>
            <person name="Galperin M.Y."/>
            <person name="Jogler C."/>
        </authorList>
    </citation>
    <scope>NUCLEOTIDE SEQUENCE [LARGE SCALE GENOMIC DNA]</scope>
    <source>
        <strain evidence="4 5">Pla22</strain>
    </source>
</reference>
<keyword evidence="4" id="KW-0378">Hydrolase</keyword>
<protein>
    <submittedName>
        <fullName evidence="4">Beta-porphyranase B</fullName>
        <ecNumber evidence="4">3.2.1.178</ecNumber>
    </submittedName>
</protein>
<dbReference type="Proteomes" id="UP000316598">
    <property type="component" value="Unassembled WGS sequence"/>
</dbReference>
<keyword evidence="2" id="KW-0732">Signal</keyword>
<dbReference type="InterPro" id="IPR013320">
    <property type="entry name" value="ConA-like_dom_sf"/>
</dbReference>
<feature type="chain" id="PRO_5022910646" evidence="2">
    <location>
        <begin position="24"/>
        <end position="291"/>
    </location>
</feature>
<evidence type="ECO:0000259" key="3">
    <source>
        <dbReference type="PROSITE" id="PS51762"/>
    </source>
</evidence>
<dbReference type="AlphaFoldDB" id="A0A5C5WF15"/>
<sequence length="291" mass="33696" precursor="true">MSSNVKRNLVLILMTLVCTQLFADQPFFDDGQDPKPTDKQWQRVESLSDDFDGTELDKSKWSADPAANGWGWIGRPPGLFQESGAVVEEGNLRITVGKLEEPRVINGHEFKYHGAIIRSVNPGNVGMYFEARMKANATEMSSTFWLMTPPNSPRRLELDIQECVGRTTDQTAGWAKNWNQIFHSNMIRRATRKQPEKEQLQNSVVTETKNSQRYYVYGAWWKSPREVRFYLDGKYTYSIKPNVDWNVPSYYQMAIETYDWNPVPDDGGLVASGNWDQRTTQYDWVRTWQLK</sequence>
<feature type="domain" description="GH16" evidence="3">
    <location>
        <begin position="28"/>
        <end position="291"/>
    </location>
</feature>
<comment type="similarity">
    <text evidence="1">Belongs to the glycosyl hydrolase 16 family.</text>
</comment>
<keyword evidence="4" id="KW-0326">Glycosidase</keyword>
<evidence type="ECO:0000256" key="1">
    <source>
        <dbReference type="ARBA" id="ARBA00006865"/>
    </source>
</evidence>
<keyword evidence="5" id="KW-1185">Reference proteome</keyword>
<dbReference type="EMBL" id="SJPI01000003">
    <property type="protein sequence ID" value="TWT49378.1"/>
    <property type="molecule type" value="Genomic_DNA"/>
</dbReference>
<evidence type="ECO:0000313" key="4">
    <source>
        <dbReference type="EMBL" id="TWT49378.1"/>
    </source>
</evidence>
<dbReference type="SUPFAM" id="SSF49899">
    <property type="entry name" value="Concanavalin A-like lectins/glucanases"/>
    <property type="match status" value="1"/>
</dbReference>
<proteinExistence type="inferred from homology"/>
<dbReference type="EC" id="3.2.1.178" evidence="4"/>
<comment type="caution">
    <text evidence="4">The sequence shown here is derived from an EMBL/GenBank/DDBJ whole genome shotgun (WGS) entry which is preliminary data.</text>
</comment>
<dbReference type="InterPro" id="IPR000757">
    <property type="entry name" value="Beta-glucanase-like"/>
</dbReference>
<gene>
    <name evidence="4" type="primary">porB</name>
    <name evidence="4" type="ORF">Pla22_45740</name>
</gene>
<dbReference type="PROSITE" id="PS51762">
    <property type="entry name" value="GH16_2"/>
    <property type="match status" value="1"/>
</dbReference>
<evidence type="ECO:0000313" key="5">
    <source>
        <dbReference type="Proteomes" id="UP000316598"/>
    </source>
</evidence>
<feature type="signal peptide" evidence="2">
    <location>
        <begin position="1"/>
        <end position="23"/>
    </location>
</feature>